<sequence length="577" mass="62288">MDSGNSGSLQSSSGGDEEYDSRAASISAFMNNQTAHVGSISQPTQPPPPTQNPTHTAMFDSLSNYLQLQNPSSLFNPNMIWSKTLRSEPNSADIINPILSSSPFMDSFSTVQSPTVSAPTVPASVSGPSDDHNHNQVARNPKKRSRASRRAPTTVLTTDTTNFRAMVQEFTGIPAPPFTSSPFQRSRIDFFNTPTAAVRSSSLDAAQAPYLRRPFPQKMQPPPPPPFHSSASSSLMNPPQSSNLFTTLLQSTMKFPLANSTSVIGSKAQDSLEIPSNDSHIKMGVLNEYAVSPRNDDQAQVSGNYYNFSTNAMNGKMNYLAHSSSNFHGEKGPDSVAATRGEVADLPEDKGVPGPLSPFEAQEFVGYNMLSDVVPSTIDSLGSLQVISLPHNLLSSVVPLSLICNISSLNAHTIKILDLSFNRFTGIVKPDSNDGATCSSVLEELNLHENQINGIEIPVSVKKCELLREFNLGGNRFSGLVPNFLGNMVNLKILFLGGFSSSIPVSLGRAYGLELLDMSDNKLTGSVPVELMRLRNLSTLNLSNNRFSDEVLMNIAELNGLESPTTAVSLRSIFQLE</sequence>
<dbReference type="Proteomes" id="UP001604277">
    <property type="component" value="Unassembled WGS sequence"/>
</dbReference>
<feature type="region of interest" description="Disordered" evidence="1">
    <location>
        <begin position="110"/>
        <end position="153"/>
    </location>
</feature>
<evidence type="ECO:0000256" key="1">
    <source>
        <dbReference type="SAM" id="MobiDB-lite"/>
    </source>
</evidence>
<evidence type="ECO:0000313" key="3">
    <source>
        <dbReference type="EMBL" id="KAL2528222.1"/>
    </source>
</evidence>
<dbReference type="Gene3D" id="3.80.10.10">
    <property type="entry name" value="Ribonuclease Inhibitor"/>
    <property type="match status" value="1"/>
</dbReference>
<gene>
    <name evidence="3" type="ORF">Fot_20823</name>
</gene>
<organism evidence="3 4">
    <name type="scientific">Forsythia ovata</name>
    <dbReference type="NCBI Taxonomy" id="205694"/>
    <lineage>
        <taxon>Eukaryota</taxon>
        <taxon>Viridiplantae</taxon>
        <taxon>Streptophyta</taxon>
        <taxon>Embryophyta</taxon>
        <taxon>Tracheophyta</taxon>
        <taxon>Spermatophyta</taxon>
        <taxon>Magnoliopsida</taxon>
        <taxon>eudicotyledons</taxon>
        <taxon>Gunneridae</taxon>
        <taxon>Pentapetalae</taxon>
        <taxon>asterids</taxon>
        <taxon>lamiids</taxon>
        <taxon>Lamiales</taxon>
        <taxon>Oleaceae</taxon>
        <taxon>Forsythieae</taxon>
        <taxon>Forsythia</taxon>
    </lineage>
</organism>
<protein>
    <submittedName>
        <fullName evidence="3">VQ motif-containing protein domain-containing protein</fullName>
    </submittedName>
</protein>
<dbReference type="PANTHER" id="PTHR33179:SF10">
    <property type="entry name" value="OS02G0753700 PROTEIN"/>
    <property type="match status" value="1"/>
</dbReference>
<dbReference type="InterPro" id="IPR032675">
    <property type="entry name" value="LRR_dom_sf"/>
</dbReference>
<feature type="compositionally biased region" description="Low complexity" evidence="1">
    <location>
        <begin position="1"/>
        <end position="14"/>
    </location>
</feature>
<evidence type="ECO:0000259" key="2">
    <source>
        <dbReference type="Pfam" id="PF05678"/>
    </source>
</evidence>
<evidence type="ECO:0000313" key="4">
    <source>
        <dbReference type="Proteomes" id="UP001604277"/>
    </source>
</evidence>
<keyword evidence="4" id="KW-1185">Reference proteome</keyword>
<name>A0ABD1UT32_9LAMI</name>
<reference evidence="4" key="1">
    <citation type="submission" date="2024-07" db="EMBL/GenBank/DDBJ databases">
        <title>Two chromosome-level genome assemblies of Korean endemic species Abeliophyllum distichum and Forsythia ovata (Oleaceae).</title>
        <authorList>
            <person name="Jang H."/>
        </authorList>
    </citation>
    <scope>NUCLEOTIDE SEQUENCE [LARGE SCALE GENOMIC DNA]</scope>
</reference>
<dbReference type="SUPFAM" id="SSF52047">
    <property type="entry name" value="RNI-like"/>
    <property type="match status" value="1"/>
</dbReference>
<dbReference type="InterPro" id="IPR008889">
    <property type="entry name" value="VQ"/>
</dbReference>
<feature type="region of interest" description="Disordered" evidence="1">
    <location>
        <begin position="1"/>
        <end position="57"/>
    </location>
</feature>
<feature type="compositionally biased region" description="Polar residues" evidence="1">
    <location>
        <begin position="28"/>
        <end position="41"/>
    </location>
</feature>
<dbReference type="Pfam" id="PF00560">
    <property type="entry name" value="LRR_1"/>
    <property type="match status" value="3"/>
</dbReference>
<dbReference type="EMBL" id="JBFOLJ010000006">
    <property type="protein sequence ID" value="KAL2528222.1"/>
    <property type="molecule type" value="Genomic_DNA"/>
</dbReference>
<feature type="compositionally biased region" description="Basic residues" evidence="1">
    <location>
        <begin position="140"/>
        <end position="149"/>
    </location>
</feature>
<accession>A0ABD1UT32</accession>
<dbReference type="PANTHER" id="PTHR33179">
    <property type="entry name" value="VQ MOTIF-CONTAINING PROTEIN"/>
    <property type="match status" value="1"/>
</dbReference>
<comment type="caution">
    <text evidence="3">The sequence shown here is derived from an EMBL/GenBank/DDBJ whole genome shotgun (WGS) entry which is preliminary data.</text>
</comment>
<dbReference type="AlphaFoldDB" id="A0ABD1UT32"/>
<proteinExistence type="predicted"/>
<feature type="domain" description="VQ" evidence="2">
    <location>
        <begin position="150"/>
        <end position="177"/>
    </location>
</feature>
<dbReference type="InterPro" id="IPR039609">
    <property type="entry name" value="VQ_15/22"/>
</dbReference>
<feature type="region of interest" description="Disordered" evidence="1">
    <location>
        <begin position="217"/>
        <end position="239"/>
    </location>
</feature>
<dbReference type="Pfam" id="PF05678">
    <property type="entry name" value="VQ"/>
    <property type="match status" value="1"/>
</dbReference>
<dbReference type="InterPro" id="IPR001611">
    <property type="entry name" value="Leu-rich_rpt"/>
</dbReference>
<dbReference type="PRINTS" id="PR00019">
    <property type="entry name" value="LEURICHRPT"/>
</dbReference>